<dbReference type="PROSITE" id="PS51318">
    <property type="entry name" value="TAT"/>
    <property type="match status" value="1"/>
</dbReference>
<dbReference type="InterPro" id="IPR006311">
    <property type="entry name" value="TAT_signal"/>
</dbReference>
<dbReference type="Proteomes" id="UP000581206">
    <property type="component" value="Unassembled WGS sequence"/>
</dbReference>
<gene>
    <name evidence="4" type="ORF">HGA03_04555</name>
</gene>
<dbReference type="Pfam" id="PF00440">
    <property type="entry name" value="TetR_N"/>
    <property type="match status" value="1"/>
</dbReference>
<dbReference type="InterPro" id="IPR009057">
    <property type="entry name" value="Homeodomain-like_sf"/>
</dbReference>
<accession>A0A7X6KTD4</accession>
<protein>
    <submittedName>
        <fullName evidence="4">TetR/AcrR family transcriptional regulator</fullName>
    </submittedName>
</protein>
<dbReference type="Pfam" id="PF17937">
    <property type="entry name" value="TetR_C_28"/>
    <property type="match status" value="1"/>
</dbReference>
<evidence type="ECO:0000313" key="4">
    <source>
        <dbReference type="EMBL" id="NKY21931.1"/>
    </source>
</evidence>
<sequence length="194" mass="20566">MSDTRTRRDPVRTRRALLKAAATAVAAHGAGVSVDVIARSAGVSKSGLLHHFGSKEQLFAALAQDAFDQFAAEVEAATDPADLAPGRLMRGYLRATFAQAADPDAADYWAVMAQLAVVPAVAQAARDDFRFWEDRLTADGFDPAVAQLVLLAAGGLELGEAVGWVPGDDRGALRDRLIRLTHAADTLRDVLSTT</sequence>
<dbReference type="PRINTS" id="PR00455">
    <property type="entry name" value="HTHTETR"/>
</dbReference>
<dbReference type="PANTHER" id="PTHR30328">
    <property type="entry name" value="TRANSCRIPTIONAL REPRESSOR"/>
    <property type="match status" value="1"/>
</dbReference>
<evidence type="ECO:0000259" key="3">
    <source>
        <dbReference type="PROSITE" id="PS50977"/>
    </source>
</evidence>
<proteinExistence type="predicted"/>
<dbReference type="Gene3D" id="1.10.357.10">
    <property type="entry name" value="Tetracycline Repressor, domain 2"/>
    <property type="match status" value="1"/>
</dbReference>
<dbReference type="EMBL" id="JAAXOX010000002">
    <property type="protein sequence ID" value="NKY21931.1"/>
    <property type="molecule type" value="Genomic_DNA"/>
</dbReference>
<keyword evidence="5" id="KW-1185">Reference proteome</keyword>
<dbReference type="AlphaFoldDB" id="A0A7X6KTD4"/>
<organism evidence="4 5">
    <name type="scientific">Cellulomonas denverensis</name>
    <dbReference type="NCBI Taxonomy" id="264297"/>
    <lineage>
        <taxon>Bacteria</taxon>
        <taxon>Bacillati</taxon>
        <taxon>Actinomycetota</taxon>
        <taxon>Actinomycetes</taxon>
        <taxon>Micrococcales</taxon>
        <taxon>Cellulomonadaceae</taxon>
        <taxon>Cellulomonas</taxon>
    </lineage>
</organism>
<dbReference type="GO" id="GO:0003677">
    <property type="term" value="F:DNA binding"/>
    <property type="evidence" value="ECO:0007669"/>
    <property type="project" value="UniProtKB-UniRule"/>
</dbReference>
<feature type="domain" description="HTH tetR-type" evidence="3">
    <location>
        <begin position="11"/>
        <end position="70"/>
    </location>
</feature>
<evidence type="ECO:0000256" key="2">
    <source>
        <dbReference type="PROSITE-ProRule" id="PRU00335"/>
    </source>
</evidence>
<evidence type="ECO:0000256" key="1">
    <source>
        <dbReference type="ARBA" id="ARBA00023125"/>
    </source>
</evidence>
<dbReference type="SUPFAM" id="SSF46689">
    <property type="entry name" value="Homeodomain-like"/>
    <property type="match status" value="1"/>
</dbReference>
<dbReference type="GO" id="GO:0006355">
    <property type="term" value="P:regulation of DNA-templated transcription"/>
    <property type="evidence" value="ECO:0007669"/>
    <property type="project" value="UniProtKB-ARBA"/>
</dbReference>
<dbReference type="InterPro" id="IPR001647">
    <property type="entry name" value="HTH_TetR"/>
</dbReference>
<keyword evidence="1 2" id="KW-0238">DNA-binding</keyword>
<comment type="caution">
    <text evidence="4">The sequence shown here is derived from an EMBL/GenBank/DDBJ whole genome shotgun (WGS) entry which is preliminary data.</text>
</comment>
<dbReference type="RefSeq" id="WP_168629055.1">
    <property type="nucleotide sequence ID" value="NZ_BONL01000002.1"/>
</dbReference>
<name>A0A7X6KTD4_9CELL</name>
<dbReference type="PROSITE" id="PS50977">
    <property type="entry name" value="HTH_TETR_2"/>
    <property type="match status" value="1"/>
</dbReference>
<dbReference type="InterPro" id="IPR050109">
    <property type="entry name" value="HTH-type_TetR-like_transc_reg"/>
</dbReference>
<feature type="DNA-binding region" description="H-T-H motif" evidence="2">
    <location>
        <begin position="33"/>
        <end position="52"/>
    </location>
</feature>
<dbReference type="InterPro" id="IPR041479">
    <property type="entry name" value="TetR_CgmR_C"/>
</dbReference>
<reference evidence="4 5" key="1">
    <citation type="submission" date="2020-04" db="EMBL/GenBank/DDBJ databases">
        <title>MicrobeNet Type strains.</title>
        <authorList>
            <person name="Nicholson A.C."/>
        </authorList>
    </citation>
    <scope>NUCLEOTIDE SEQUENCE [LARGE SCALE GENOMIC DNA]</scope>
    <source>
        <strain evidence="4 5">ATCC BAA-788</strain>
    </source>
</reference>
<evidence type="ECO:0000313" key="5">
    <source>
        <dbReference type="Proteomes" id="UP000581206"/>
    </source>
</evidence>
<dbReference type="PANTHER" id="PTHR30328:SF54">
    <property type="entry name" value="HTH-TYPE TRANSCRIPTIONAL REPRESSOR SCO4008"/>
    <property type="match status" value="1"/>
</dbReference>